<dbReference type="GO" id="GO:0005125">
    <property type="term" value="F:cytokine activity"/>
    <property type="evidence" value="ECO:0007669"/>
    <property type="project" value="TreeGrafter"/>
</dbReference>
<evidence type="ECO:0000256" key="6">
    <source>
        <dbReference type="ARBA" id="ARBA00022729"/>
    </source>
</evidence>
<keyword evidence="3" id="KW-0217">Developmental protein</keyword>
<keyword evidence="7 10" id="KW-0339">Growth factor</keyword>
<dbReference type="PROSITE" id="PS00250">
    <property type="entry name" value="TGF_BETA_1"/>
    <property type="match status" value="1"/>
</dbReference>
<reference evidence="13" key="1">
    <citation type="thesis" date="2020" institute="ProQuest LLC" country="789 East Eisenhower Parkway, Ann Arbor, MI, USA">
        <title>Comparative Genomics and Chromosome Evolution.</title>
        <authorList>
            <person name="Mudd A.B."/>
        </authorList>
    </citation>
    <scope>NUCLEOTIDE SEQUENCE</scope>
    <source>
        <strain evidence="13">237g6f4</strain>
        <tissue evidence="13">Blood</tissue>
    </source>
</reference>
<keyword evidence="14" id="KW-1185">Reference proteome</keyword>
<evidence type="ECO:0000256" key="9">
    <source>
        <dbReference type="ARBA" id="ARBA00023180"/>
    </source>
</evidence>
<dbReference type="Gene3D" id="2.10.90.10">
    <property type="entry name" value="Cystine-knot cytokines"/>
    <property type="match status" value="1"/>
</dbReference>
<evidence type="ECO:0000256" key="3">
    <source>
        <dbReference type="ARBA" id="ARBA00022473"/>
    </source>
</evidence>
<evidence type="ECO:0000256" key="8">
    <source>
        <dbReference type="ARBA" id="ARBA00023157"/>
    </source>
</evidence>
<keyword evidence="6 11" id="KW-0732">Signal</keyword>
<dbReference type="InterPro" id="IPR001839">
    <property type="entry name" value="TGF-b_C"/>
</dbReference>
<evidence type="ECO:0000256" key="7">
    <source>
        <dbReference type="ARBA" id="ARBA00023030"/>
    </source>
</evidence>
<keyword evidence="8" id="KW-1015">Disulfide bond</keyword>
<evidence type="ECO:0000256" key="11">
    <source>
        <dbReference type="SAM" id="SignalP"/>
    </source>
</evidence>
<dbReference type="GO" id="GO:0009888">
    <property type="term" value="P:tissue development"/>
    <property type="evidence" value="ECO:0007669"/>
    <property type="project" value="UniProtKB-ARBA"/>
</dbReference>
<evidence type="ECO:0000256" key="5">
    <source>
        <dbReference type="ARBA" id="ARBA00022685"/>
    </source>
</evidence>
<evidence type="ECO:0000313" key="14">
    <source>
        <dbReference type="Proteomes" id="UP000824782"/>
    </source>
</evidence>
<dbReference type="PANTHER" id="PTHR11848">
    <property type="entry name" value="TGF-BETA FAMILY"/>
    <property type="match status" value="1"/>
</dbReference>
<evidence type="ECO:0000313" key="13">
    <source>
        <dbReference type="EMBL" id="KAG8574297.1"/>
    </source>
</evidence>
<organism evidence="13 14">
    <name type="scientific">Engystomops pustulosus</name>
    <name type="common">Tungara frog</name>
    <name type="synonym">Physalaemus pustulosus</name>
    <dbReference type="NCBI Taxonomy" id="76066"/>
    <lineage>
        <taxon>Eukaryota</taxon>
        <taxon>Metazoa</taxon>
        <taxon>Chordata</taxon>
        <taxon>Craniata</taxon>
        <taxon>Vertebrata</taxon>
        <taxon>Euteleostomi</taxon>
        <taxon>Amphibia</taxon>
        <taxon>Batrachia</taxon>
        <taxon>Anura</taxon>
        <taxon>Neobatrachia</taxon>
        <taxon>Hyloidea</taxon>
        <taxon>Leptodactylidae</taxon>
        <taxon>Leiuperinae</taxon>
        <taxon>Engystomops</taxon>
    </lineage>
</organism>
<comment type="subcellular location">
    <subcellularLocation>
        <location evidence="1">Secreted</location>
    </subcellularLocation>
</comment>
<feature type="chain" id="PRO_5043361373" description="TGF-beta family profile domain-containing protein" evidence="11">
    <location>
        <begin position="18"/>
        <end position="363"/>
    </location>
</feature>
<name>A0AAV7BPP7_ENGPU</name>
<dbReference type="InterPro" id="IPR001111">
    <property type="entry name" value="TGF-b_propeptide"/>
</dbReference>
<feature type="domain" description="TGF-beta family profile" evidence="12">
    <location>
        <begin position="235"/>
        <end position="363"/>
    </location>
</feature>
<dbReference type="AlphaFoldDB" id="A0AAV7BPP7"/>
<dbReference type="GO" id="GO:0008083">
    <property type="term" value="F:growth factor activity"/>
    <property type="evidence" value="ECO:0007669"/>
    <property type="project" value="UniProtKB-KW"/>
</dbReference>
<protein>
    <recommendedName>
        <fullName evidence="12">TGF-beta family profile domain-containing protein</fullName>
    </recommendedName>
</protein>
<dbReference type="FunFam" id="2.10.90.10:FF:000026">
    <property type="entry name" value="Nodal homolog 3-A"/>
    <property type="match status" value="1"/>
</dbReference>
<evidence type="ECO:0000256" key="4">
    <source>
        <dbReference type="ARBA" id="ARBA00022525"/>
    </source>
</evidence>
<dbReference type="GO" id="GO:0005615">
    <property type="term" value="C:extracellular space"/>
    <property type="evidence" value="ECO:0007669"/>
    <property type="project" value="TreeGrafter"/>
</dbReference>
<dbReference type="InterPro" id="IPR015615">
    <property type="entry name" value="TGF-beta-rel"/>
</dbReference>
<proteinExistence type="inferred from homology"/>
<feature type="signal peptide" evidence="11">
    <location>
        <begin position="1"/>
        <end position="17"/>
    </location>
</feature>
<dbReference type="PROSITE" id="PS51362">
    <property type="entry name" value="TGF_BETA_2"/>
    <property type="match status" value="1"/>
</dbReference>
<dbReference type="GO" id="GO:0007369">
    <property type="term" value="P:gastrulation"/>
    <property type="evidence" value="ECO:0007669"/>
    <property type="project" value="UniProtKB-ARBA"/>
</dbReference>
<dbReference type="Pfam" id="PF00688">
    <property type="entry name" value="TGFb_propeptide"/>
    <property type="match status" value="1"/>
</dbReference>
<dbReference type="Pfam" id="PF00019">
    <property type="entry name" value="TGF_beta"/>
    <property type="match status" value="1"/>
</dbReference>
<dbReference type="PANTHER" id="PTHR11848:SF159">
    <property type="entry name" value="NODAL HOMOLOG"/>
    <property type="match status" value="1"/>
</dbReference>
<dbReference type="Proteomes" id="UP000824782">
    <property type="component" value="Unassembled WGS sequence"/>
</dbReference>
<dbReference type="InterPro" id="IPR017948">
    <property type="entry name" value="TGFb_CS"/>
</dbReference>
<gene>
    <name evidence="13" type="ORF">GDO81_009133</name>
</gene>
<dbReference type="Gene3D" id="2.60.120.970">
    <property type="match status" value="1"/>
</dbReference>
<sequence>MTMKIILYILLISLVSARSFPPSFLPRATNHGQGVRIPLYMMNLYQTLLGNNKEMKRPESHILEESDTVQSLPAKDFIVEDNRWSLTFDLSPVPRTDELRMVELRVHLPPFSKSRNITVDIYHVNDGQNKLFLGSVMTSIKDIEDNSWTAFNVTKMIENSLAWGKRLINHRDEDVKTVDMPDKKIKKRDTSLPETTTDQAIIVFFIKHKPLAKPDTPSLIKNLAVNSIKMFAFRRHKRTRSESQVENPSSLSPLAMGNYKHSCKKVDMVVDFKEMSWDKWVIYPKKYNAYRCEGTCPSPLRETSKTTNHDYIKSVIKLKDSERMECSSCVPVKMQPLSMMFHENRHLVVRHHDDMIIEECGFQ</sequence>
<dbReference type="PRINTS" id="PR00669">
    <property type="entry name" value="INHIBINA"/>
</dbReference>
<evidence type="ECO:0000259" key="12">
    <source>
        <dbReference type="PROSITE" id="PS51362"/>
    </source>
</evidence>
<dbReference type="InterPro" id="IPR029034">
    <property type="entry name" value="Cystine-knot_cytokine"/>
</dbReference>
<keyword evidence="9" id="KW-0325">Glycoprotein</keyword>
<dbReference type="EMBL" id="WNYA01000004">
    <property type="protein sequence ID" value="KAG8574297.1"/>
    <property type="molecule type" value="Genomic_DNA"/>
</dbReference>
<dbReference type="SMART" id="SM00204">
    <property type="entry name" value="TGFB"/>
    <property type="match status" value="1"/>
</dbReference>
<dbReference type="SUPFAM" id="SSF57501">
    <property type="entry name" value="Cystine-knot cytokines"/>
    <property type="match status" value="1"/>
</dbReference>
<evidence type="ECO:0000256" key="10">
    <source>
        <dbReference type="RuleBase" id="RU000354"/>
    </source>
</evidence>
<accession>A0AAV7BPP7</accession>
<comment type="similarity">
    <text evidence="2 10">Belongs to the TGF-beta family.</text>
</comment>
<keyword evidence="5" id="KW-0165">Cleavage on pair of basic residues</keyword>
<comment type="caution">
    <text evidence="13">The sequence shown here is derived from an EMBL/GenBank/DDBJ whole genome shotgun (WGS) entry which is preliminary data.</text>
</comment>
<evidence type="ECO:0000256" key="2">
    <source>
        <dbReference type="ARBA" id="ARBA00006656"/>
    </source>
</evidence>
<keyword evidence="4" id="KW-0964">Secreted</keyword>
<evidence type="ECO:0000256" key="1">
    <source>
        <dbReference type="ARBA" id="ARBA00004613"/>
    </source>
</evidence>